<sequence length="122" mass="14064">MTHIKRQTILFVIHLLLCLAFVFLFMEKFVLLHYINILFYLGGGYLIAGLLLYVTAKRFFDITAGSFQKVFTNTSKHKQWESTIVSVRPPSERVSIQALRFFIVQGSGLLIIMLVLLVIYYG</sequence>
<keyword evidence="4" id="KW-1185">Reference proteome</keyword>
<dbReference type="InterPro" id="IPR025007">
    <property type="entry name" value="DUF3899"/>
</dbReference>
<gene>
    <name evidence="3" type="ORF">MUN88_12560</name>
</gene>
<proteinExistence type="predicted"/>
<reference evidence="3 4" key="1">
    <citation type="submission" date="2022-04" db="EMBL/GenBank/DDBJ databases">
        <title>Gracilibacillus sp. isolated from saltern.</title>
        <authorList>
            <person name="Won M."/>
            <person name="Lee C.-M."/>
            <person name="Woen H.-Y."/>
            <person name="Kwon S.-W."/>
        </authorList>
    </citation>
    <scope>NUCLEOTIDE SEQUENCE [LARGE SCALE GENOMIC DNA]</scope>
    <source>
        <strain evidence="3 4">SSWR10-1</strain>
    </source>
</reference>
<feature type="transmembrane region" description="Helical" evidence="1">
    <location>
        <begin position="32"/>
        <end position="54"/>
    </location>
</feature>
<keyword evidence="1" id="KW-1133">Transmembrane helix</keyword>
<keyword evidence="1" id="KW-0472">Membrane</keyword>
<dbReference type="Pfam" id="PF13038">
    <property type="entry name" value="DUF3899"/>
    <property type="match status" value="1"/>
</dbReference>
<accession>A0ABY4ET50</accession>
<evidence type="ECO:0000313" key="3">
    <source>
        <dbReference type="EMBL" id="UOQ46922.1"/>
    </source>
</evidence>
<feature type="transmembrane region" description="Helical" evidence="1">
    <location>
        <begin position="98"/>
        <end position="121"/>
    </location>
</feature>
<dbReference type="EMBL" id="CP095072">
    <property type="protein sequence ID" value="UOQ46922.1"/>
    <property type="molecule type" value="Genomic_DNA"/>
</dbReference>
<keyword evidence="1" id="KW-0812">Transmembrane</keyword>
<feature type="domain" description="DUF3899" evidence="2">
    <location>
        <begin position="35"/>
        <end position="117"/>
    </location>
</feature>
<organism evidence="3 4">
    <name type="scientific">Gracilibacillus caseinilyticus</name>
    <dbReference type="NCBI Taxonomy" id="2932256"/>
    <lineage>
        <taxon>Bacteria</taxon>
        <taxon>Bacillati</taxon>
        <taxon>Bacillota</taxon>
        <taxon>Bacilli</taxon>
        <taxon>Bacillales</taxon>
        <taxon>Bacillaceae</taxon>
        <taxon>Gracilibacillus</taxon>
    </lineage>
</organism>
<evidence type="ECO:0000313" key="4">
    <source>
        <dbReference type="Proteomes" id="UP000831782"/>
    </source>
</evidence>
<feature type="transmembrane region" description="Helical" evidence="1">
    <location>
        <begin position="7"/>
        <end position="26"/>
    </location>
</feature>
<evidence type="ECO:0000259" key="2">
    <source>
        <dbReference type="Pfam" id="PF13038"/>
    </source>
</evidence>
<evidence type="ECO:0000256" key="1">
    <source>
        <dbReference type="SAM" id="Phobius"/>
    </source>
</evidence>
<name>A0ABY4ET50_9BACI</name>
<protein>
    <submittedName>
        <fullName evidence="3">DUF3899 domain-containing protein</fullName>
    </submittedName>
</protein>
<dbReference type="Proteomes" id="UP000831782">
    <property type="component" value="Chromosome"/>
</dbReference>
<dbReference type="RefSeq" id="WP_244715535.1">
    <property type="nucleotide sequence ID" value="NZ_CP095072.1"/>
</dbReference>